<evidence type="ECO:0000313" key="1">
    <source>
        <dbReference type="EMBL" id="KAK5093807.1"/>
    </source>
</evidence>
<accession>A0ABR0KD99</accession>
<comment type="caution">
    <text evidence="1">The sequence shown here is derived from an EMBL/GenBank/DDBJ whole genome shotgun (WGS) entry which is preliminary data.</text>
</comment>
<reference evidence="1 2" key="1">
    <citation type="submission" date="2023-08" db="EMBL/GenBank/DDBJ databases">
        <title>Black Yeasts Isolated from many extreme environments.</title>
        <authorList>
            <person name="Coleine C."/>
            <person name="Stajich J.E."/>
            <person name="Selbmann L."/>
        </authorList>
    </citation>
    <scope>NUCLEOTIDE SEQUENCE [LARGE SCALE GENOMIC DNA]</scope>
    <source>
        <strain evidence="1 2">CCFEE 5885</strain>
    </source>
</reference>
<dbReference type="Proteomes" id="UP001345013">
    <property type="component" value="Unassembled WGS sequence"/>
</dbReference>
<sequence length="576" mass="65386">MHSLLPDSGWRPSKRRINVLVFVTAKIGPDILPHLLHRPDMNLKVVSDTPKAEFQEFLGDTIKIAGLHWIENAPVDPYRRQQEMQGHKLARWADLMLLVADAGMVSLMLAGLTTDVILHAIRCWDVSKKMLLLPEMSVEQYTNPVWKRQMSKLQRKWDWVHVLAPATWSFKAPEEFADDLKLDDGDEMDWTWDGPAEMLECLHSETQMVLRKARAISLAPLQAKASPSSKPALPPEIWTHVFDCLGDWEVATALNVYTHLPTPSRWHDLVPGPGSKTRSLEWIILTQTLSQVKAFFEKQTKDQSPPTLSAISLDIIFRFARTDVLTYLASHQKDIFWTSFPSDMLPHKASIVYNSPAILQWWKDCPAVIQKVYNAQAIDGASRQGFIEVLQWWLESGLTLDYTDRALENASSRGLVEVLEWWRTNSQKLAGTHRELPLKVGKSIWLAAQCGRPQSIAWWERSGIAYGHEERVATVASQGGHVEVLDLWYSLKGSKMIFDNQVLVGPTKHGYAKVLEWWKDASRKWGLRVEYKTCDIEEAMEDAVGGGGEGEVRGWWARNGLNLGVGTGEWMKVKTL</sequence>
<dbReference type="PANTHER" id="PTHR46586">
    <property type="entry name" value="ANKYRIN REPEAT-CONTAINING PROTEIN"/>
    <property type="match status" value="1"/>
</dbReference>
<evidence type="ECO:0000313" key="2">
    <source>
        <dbReference type="Proteomes" id="UP001345013"/>
    </source>
</evidence>
<gene>
    <name evidence="1" type="ORF">LTR24_004002</name>
</gene>
<dbReference type="EMBL" id="JAVRRG010000039">
    <property type="protein sequence ID" value="KAK5093807.1"/>
    <property type="molecule type" value="Genomic_DNA"/>
</dbReference>
<dbReference type="SUPFAM" id="SSF140860">
    <property type="entry name" value="Pseudo ankyrin repeat-like"/>
    <property type="match status" value="1"/>
</dbReference>
<name>A0ABR0KD99_9EURO</name>
<proteinExistence type="predicted"/>
<dbReference type="Gene3D" id="3.40.50.1950">
    <property type="entry name" value="Flavin prenyltransferase-like"/>
    <property type="match status" value="1"/>
</dbReference>
<keyword evidence="2" id="KW-1185">Reference proteome</keyword>
<protein>
    <recommendedName>
        <fullName evidence="3">Flavoprotein domain-containing protein</fullName>
    </recommendedName>
</protein>
<organism evidence="1 2">
    <name type="scientific">Lithohypha guttulata</name>
    <dbReference type="NCBI Taxonomy" id="1690604"/>
    <lineage>
        <taxon>Eukaryota</taxon>
        <taxon>Fungi</taxon>
        <taxon>Dikarya</taxon>
        <taxon>Ascomycota</taxon>
        <taxon>Pezizomycotina</taxon>
        <taxon>Eurotiomycetes</taxon>
        <taxon>Chaetothyriomycetidae</taxon>
        <taxon>Chaetothyriales</taxon>
        <taxon>Trichomeriaceae</taxon>
        <taxon>Lithohypha</taxon>
    </lineage>
</organism>
<dbReference type="PANTHER" id="PTHR46586:SF3">
    <property type="entry name" value="ANKYRIN REPEAT-CONTAINING PROTEIN"/>
    <property type="match status" value="1"/>
</dbReference>
<dbReference type="InterPro" id="IPR052050">
    <property type="entry name" value="SecEffector_AnkRepeat"/>
</dbReference>
<evidence type="ECO:0008006" key="3">
    <source>
        <dbReference type="Google" id="ProtNLM"/>
    </source>
</evidence>
<dbReference type="InterPro" id="IPR036551">
    <property type="entry name" value="Flavin_trans-like"/>
</dbReference>
<dbReference type="SUPFAM" id="SSF52507">
    <property type="entry name" value="Homo-oligomeric flavin-containing Cys decarboxylases, HFCD"/>
    <property type="match status" value="1"/>
</dbReference>